<proteinExistence type="predicted"/>
<protein>
    <recommendedName>
        <fullName evidence="1">CHAT domain-containing protein</fullName>
    </recommendedName>
</protein>
<dbReference type="SUPFAM" id="SSF48452">
    <property type="entry name" value="TPR-like"/>
    <property type="match status" value="1"/>
</dbReference>
<dbReference type="Pfam" id="PF12770">
    <property type="entry name" value="CHAT"/>
    <property type="match status" value="1"/>
</dbReference>
<evidence type="ECO:0000313" key="3">
    <source>
        <dbReference type="Proteomes" id="UP000536604"/>
    </source>
</evidence>
<dbReference type="EMBL" id="JACHJO010000003">
    <property type="protein sequence ID" value="MBB6119131.1"/>
    <property type="molecule type" value="Genomic_DNA"/>
</dbReference>
<comment type="caution">
    <text evidence="2">The sequence shown here is derived from an EMBL/GenBank/DDBJ whole genome shotgun (WGS) entry which is preliminary data.</text>
</comment>
<evidence type="ECO:0000259" key="1">
    <source>
        <dbReference type="Pfam" id="PF12770"/>
    </source>
</evidence>
<gene>
    <name evidence="2" type="ORF">FHS13_001066</name>
</gene>
<evidence type="ECO:0000313" key="2">
    <source>
        <dbReference type="EMBL" id="MBB6119131.1"/>
    </source>
</evidence>
<feature type="domain" description="CHAT" evidence="1">
    <location>
        <begin position="449"/>
        <end position="661"/>
    </location>
</feature>
<accession>A0A841IS76</accession>
<dbReference type="InterPro" id="IPR011990">
    <property type="entry name" value="TPR-like_helical_dom_sf"/>
</dbReference>
<reference evidence="2 3" key="1">
    <citation type="submission" date="2020-08" db="EMBL/GenBank/DDBJ databases">
        <title>Genomic Encyclopedia of Type Strains, Phase III (KMG-III): the genomes of soil and plant-associated and newly described type strains.</title>
        <authorList>
            <person name="Whitman W."/>
        </authorList>
    </citation>
    <scope>NUCLEOTIDE SEQUENCE [LARGE SCALE GENOMIC DNA]</scope>
    <source>
        <strain evidence="2 3">CECT 8712</strain>
    </source>
</reference>
<dbReference type="AlphaFoldDB" id="A0A841IS76"/>
<dbReference type="Gene3D" id="1.25.40.10">
    <property type="entry name" value="Tetratricopeptide repeat domain"/>
    <property type="match status" value="1"/>
</dbReference>
<keyword evidence="3" id="KW-1185">Reference proteome</keyword>
<dbReference type="Proteomes" id="UP000536604">
    <property type="component" value="Unassembled WGS sequence"/>
</dbReference>
<sequence length="674" mass="70487">MSPTPPKSPVPLIGVRDAEEPSGRVLLERVSLGVKLAEDGMFDVSADLLDDTHLRLRRHPVARSAPVLPAVLVNLGLSQILCGRFSQARDHLAEARALSREHSLELLGLVAVQNLGCLDLARGDIPSALTTFLGLAHRLPRERREALHVDLAEALLAEGMVEEAARTLADGPWSHGRSAQASTLLVEAKLCLLRGDRFRSVELARRVRGAFGRGSLWHGLATRLERTASRRAPSPVGSARTSLEIRLPLAAASPPPPLAAAHRVLDALEAAVRAPVGRGAPVPGPWLTGAAGDAHVARAGLECALAAGDPATALEWTELDRFADMPRTRVPDVLTDRYRAALARGQGNRASIHALRWERTRRRAALAGAPVAVPPAEPVAGRLLERLGDRAFLRLTRSGQEAVALVAAAGRVHARPLGPLPRVARALARLTLPRPLPGTAEPPVHGLLAPVLPLIGERPLVAAADTCLGDPPWGALPDLRGRPVTVVPDARFWLRRSSRPLRALDRVLLAAPGEPPGALAEATALASVRPGALLLTGENARCEDVLAALGTSDLAHLAGHGRVPERAPMLSSVGMSDGPLLACDLSGPASAPEVVVLSACWTGRLRDLSGAPLGFAGALLGAGTRMVVACPAPVRDAGTGAAMLAFHRDLAAGVPVPEAVAARLGNLGFSCLGA</sequence>
<name>A0A841IS76_9ACTN</name>
<organism evidence="2 3">
    <name type="scientific">Nocardiopsis algeriensis</name>
    <dbReference type="NCBI Taxonomy" id="1478215"/>
    <lineage>
        <taxon>Bacteria</taxon>
        <taxon>Bacillati</taxon>
        <taxon>Actinomycetota</taxon>
        <taxon>Actinomycetes</taxon>
        <taxon>Streptosporangiales</taxon>
        <taxon>Nocardiopsidaceae</taxon>
        <taxon>Nocardiopsis</taxon>
    </lineage>
</organism>
<dbReference type="RefSeq" id="WP_343064911.1">
    <property type="nucleotide sequence ID" value="NZ_JACHJO010000003.1"/>
</dbReference>
<dbReference type="InterPro" id="IPR024983">
    <property type="entry name" value="CHAT_dom"/>
</dbReference>